<dbReference type="RefSeq" id="WP_086593826.1">
    <property type="nucleotide sequence ID" value="NZ_MTSE01000004.1"/>
</dbReference>
<keyword evidence="7 8" id="KW-0472">Membrane</keyword>
<dbReference type="Gene3D" id="1.10.357.140">
    <property type="entry name" value="UbiA prenyltransferase"/>
    <property type="match status" value="1"/>
</dbReference>
<evidence type="ECO:0000256" key="4">
    <source>
        <dbReference type="ARBA" id="ARBA00022679"/>
    </source>
</evidence>
<dbReference type="CDD" id="cd13962">
    <property type="entry name" value="PT_UbiA_UBIAD1"/>
    <property type="match status" value="1"/>
</dbReference>
<dbReference type="PANTHER" id="PTHR13929:SF0">
    <property type="entry name" value="UBIA PRENYLTRANSFERASE DOMAIN-CONTAINING PROTEIN 1"/>
    <property type="match status" value="1"/>
</dbReference>
<dbReference type="NCBIfam" id="NF004750">
    <property type="entry name" value="PRK06080.1-2"/>
    <property type="match status" value="1"/>
</dbReference>
<dbReference type="InterPro" id="IPR044878">
    <property type="entry name" value="UbiA_sf"/>
</dbReference>
<feature type="transmembrane region" description="Helical" evidence="8">
    <location>
        <begin position="127"/>
        <end position="148"/>
    </location>
</feature>
<dbReference type="EMBL" id="MTSE01000004">
    <property type="protein sequence ID" value="OUJ73982.1"/>
    <property type="molecule type" value="Genomic_DNA"/>
</dbReference>
<evidence type="ECO:0000256" key="3">
    <source>
        <dbReference type="ARBA" id="ARBA00022475"/>
    </source>
</evidence>
<proteinExistence type="inferred from homology"/>
<dbReference type="OrthoDB" id="9767568at2"/>
<feature type="transmembrane region" description="Helical" evidence="8">
    <location>
        <begin position="104"/>
        <end position="121"/>
    </location>
</feature>
<keyword evidence="6 8" id="KW-1133">Transmembrane helix</keyword>
<keyword evidence="5 8" id="KW-0812">Transmembrane</keyword>
<dbReference type="Proteomes" id="UP000194873">
    <property type="component" value="Unassembled WGS sequence"/>
</dbReference>
<comment type="caution">
    <text evidence="10">The sequence shown here is derived from an EMBL/GenBank/DDBJ whole genome shotgun (WGS) entry which is preliminary data.</text>
</comment>
<evidence type="ECO:0000256" key="1">
    <source>
        <dbReference type="ARBA" id="ARBA00004141"/>
    </source>
</evidence>
<keyword evidence="11" id="KW-1185">Reference proteome</keyword>
<evidence type="ECO:0000313" key="11">
    <source>
        <dbReference type="Proteomes" id="UP000194873"/>
    </source>
</evidence>
<dbReference type="AlphaFoldDB" id="A0A243WEA9"/>
<accession>A0A243WEA9</accession>
<feature type="transmembrane region" description="Helical" evidence="8">
    <location>
        <begin position="183"/>
        <end position="202"/>
    </location>
</feature>
<dbReference type="GO" id="GO:0046428">
    <property type="term" value="F:1,4-dihydroxy-2-naphthoate polyprenyltransferase activity"/>
    <property type="evidence" value="ECO:0007669"/>
    <property type="project" value="UniProtKB-UniRule"/>
</dbReference>
<feature type="transmembrane region" description="Helical" evidence="8">
    <location>
        <begin position="288"/>
        <end position="308"/>
    </location>
</feature>
<dbReference type="Pfam" id="PF01040">
    <property type="entry name" value="UbiA"/>
    <property type="match status" value="1"/>
</dbReference>
<name>A0A243WEA9_9BACT</name>
<gene>
    <name evidence="8" type="primary">menA</name>
    <name evidence="10" type="ORF">BXP70_09500</name>
</gene>
<dbReference type="InterPro" id="IPR000537">
    <property type="entry name" value="UbiA_prenyltransferase"/>
</dbReference>
<feature type="transmembrane region" description="Helical" evidence="8">
    <location>
        <begin position="47"/>
        <end position="66"/>
    </location>
</feature>
<dbReference type="GO" id="GO:0042371">
    <property type="term" value="P:vitamin K biosynthetic process"/>
    <property type="evidence" value="ECO:0007669"/>
    <property type="project" value="TreeGrafter"/>
</dbReference>
<comment type="similarity">
    <text evidence="8">Belongs to the MenA family. Type 1 subfamily.</text>
</comment>
<dbReference type="PANTHER" id="PTHR13929">
    <property type="entry name" value="1,4-DIHYDROXY-2-NAPHTHOATE OCTAPRENYLTRANSFERASE"/>
    <property type="match status" value="1"/>
</dbReference>
<comment type="subcellular location">
    <subcellularLocation>
        <location evidence="8">Cell membrane</location>
        <topology evidence="8">Multi-pass membrane protein</topology>
    </subcellularLocation>
    <subcellularLocation>
        <location evidence="1">Membrane</location>
        <topology evidence="1">Multi-pass membrane protein</topology>
    </subcellularLocation>
</comment>
<keyword evidence="2 8" id="KW-0474">Menaquinone biosynthesis</keyword>
<comment type="pathway">
    <text evidence="8">Quinol/quinone metabolism; menaquinone biosynthesis; menaquinol from 1,4-dihydroxy-2-naphthoate: step 1/2.</text>
</comment>
<evidence type="ECO:0000256" key="5">
    <source>
        <dbReference type="ARBA" id="ARBA00022692"/>
    </source>
</evidence>
<dbReference type="NCBIfam" id="TIGR00751">
    <property type="entry name" value="menA"/>
    <property type="match status" value="1"/>
</dbReference>
<dbReference type="EC" id="2.5.1.74" evidence="8 9"/>
<dbReference type="InterPro" id="IPR004657">
    <property type="entry name" value="MenA"/>
</dbReference>
<evidence type="ECO:0000256" key="2">
    <source>
        <dbReference type="ARBA" id="ARBA00022428"/>
    </source>
</evidence>
<evidence type="ECO:0000313" key="10">
    <source>
        <dbReference type="EMBL" id="OUJ73982.1"/>
    </source>
</evidence>
<dbReference type="GO" id="GO:0009234">
    <property type="term" value="P:menaquinone biosynthetic process"/>
    <property type="evidence" value="ECO:0007669"/>
    <property type="project" value="UniProtKB-UniRule"/>
</dbReference>
<evidence type="ECO:0000256" key="6">
    <source>
        <dbReference type="ARBA" id="ARBA00022989"/>
    </source>
</evidence>
<evidence type="ECO:0000256" key="8">
    <source>
        <dbReference type="HAMAP-Rule" id="MF_01937"/>
    </source>
</evidence>
<dbReference type="GO" id="GO:0005886">
    <property type="term" value="C:plasma membrane"/>
    <property type="evidence" value="ECO:0007669"/>
    <property type="project" value="UniProtKB-SubCell"/>
</dbReference>
<feature type="transmembrane region" description="Helical" evidence="8">
    <location>
        <begin position="233"/>
        <end position="251"/>
    </location>
</feature>
<dbReference type="UniPathway" id="UPA00079">
    <property type="reaction ID" value="UER00168"/>
</dbReference>
<evidence type="ECO:0000256" key="7">
    <source>
        <dbReference type="ARBA" id="ARBA00023136"/>
    </source>
</evidence>
<reference evidence="10 11" key="1">
    <citation type="submission" date="2017-01" db="EMBL/GenBank/DDBJ databases">
        <title>A new Hymenobacter.</title>
        <authorList>
            <person name="Liang Y."/>
            <person name="Feng F."/>
        </authorList>
    </citation>
    <scope>NUCLEOTIDE SEQUENCE [LARGE SCALE GENOMIC DNA]</scope>
    <source>
        <strain evidence="10">MIMBbqt21</strain>
    </source>
</reference>
<protein>
    <recommendedName>
        <fullName evidence="8 9">1,4-dihydroxy-2-naphthoate octaprenyltransferase</fullName>
        <shortName evidence="8">DHNA-octaprenyltransferase</shortName>
        <ecNumber evidence="8 9">2.5.1.74</ecNumber>
    </recommendedName>
</protein>
<dbReference type="InterPro" id="IPR026046">
    <property type="entry name" value="UBIAD1"/>
</dbReference>
<evidence type="ECO:0000256" key="9">
    <source>
        <dbReference type="NCBIfam" id="TIGR00751"/>
    </source>
</evidence>
<dbReference type="PIRSF" id="PIRSF005355">
    <property type="entry name" value="UBIAD1"/>
    <property type="match status" value="1"/>
</dbReference>
<organism evidence="10 11">
    <name type="scientific">Hymenobacter crusticola</name>
    <dbReference type="NCBI Taxonomy" id="1770526"/>
    <lineage>
        <taxon>Bacteria</taxon>
        <taxon>Pseudomonadati</taxon>
        <taxon>Bacteroidota</taxon>
        <taxon>Cytophagia</taxon>
        <taxon>Cytophagales</taxon>
        <taxon>Hymenobacteraceae</taxon>
        <taxon>Hymenobacter</taxon>
    </lineage>
</organism>
<keyword evidence="3 8" id="KW-1003">Cell membrane</keyword>
<keyword evidence="4 8" id="KW-0808">Transferase</keyword>
<feature type="transmembrane region" description="Helical" evidence="8">
    <location>
        <begin position="155"/>
        <end position="177"/>
    </location>
</feature>
<sequence length="309" mass="32935">MSSTVTPAPSPVKAWISAFRPRTLPLALASIFTGGFLAAAAGRFNGLVLGLAVLTTILLQILSNLANDYGDSQNGADSVHREGPQRAVQSGAITPAQMKRGMSIFGLLALVAGLALLWVALGTAGAWIFGAFFVLGLSAIWAAVNYTAGSKPYGYAGLGDVSVFIFFGMVGVCGTYFLQTRELPLAVLLPAAALGCFATAVLNVNNIRDIRSDELAGKITIPVRLGPSHARRYHWLLLVLGFGCAVVYVALTYHSPWQWLFVLATPLLLRNGLQVWQRQESMQLDPLLKQMALTTLVFTVLFGVGQVVG</sequence>
<dbReference type="HAMAP" id="MF_01937">
    <property type="entry name" value="MenA_1"/>
    <property type="match status" value="1"/>
</dbReference>
<comment type="catalytic activity">
    <reaction evidence="8">
        <text>an all-trans-polyprenyl diphosphate + 1,4-dihydroxy-2-naphthoate + H(+) = a 2-demethylmenaquinol + CO2 + diphosphate</text>
        <dbReference type="Rhea" id="RHEA:26478"/>
        <dbReference type="Rhea" id="RHEA-COMP:9563"/>
        <dbReference type="Rhea" id="RHEA-COMP:9564"/>
        <dbReference type="ChEBI" id="CHEBI:11173"/>
        <dbReference type="ChEBI" id="CHEBI:15378"/>
        <dbReference type="ChEBI" id="CHEBI:16526"/>
        <dbReference type="ChEBI" id="CHEBI:33019"/>
        <dbReference type="ChEBI" id="CHEBI:55437"/>
        <dbReference type="ChEBI" id="CHEBI:58914"/>
        <dbReference type="EC" id="2.5.1.74"/>
    </reaction>
</comment>
<comment type="function">
    <text evidence="8">Conversion of 1,4-dihydroxy-2-naphthoate (DHNA) to demethylmenaquinone (DMK).</text>
</comment>